<evidence type="ECO:0000313" key="2">
    <source>
        <dbReference type="Proteomes" id="UP000198379"/>
    </source>
</evidence>
<name>A0A238WIU2_9FLAO</name>
<organism evidence="1 2">
    <name type="scientific">Dokdonia pacifica</name>
    <dbReference type="NCBI Taxonomy" id="1627892"/>
    <lineage>
        <taxon>Bacteria</taxon>
        <taxon>Pseudomonadati</taxon>
        <taxon>Bacteroidota</taxon>
        <taxon>Flavobacteriia</taxon>
        <taxon>Flavobacteriales</taxon>
        <taxon>Flavobacteriaceae</taxon>
        <taxon>Dokdonia</taxon>
    </lineage>
</organism>
<dbReference type="SUPFAM" id="SSF54637">
    <property type="entry name" value="Thioesterase/thiol ester dehydrase-isomerase"/>
    <property type="match status" value="1"/>
</dbReference>
<keyword evidence="2" id="KW-1185">Reference proteome</keyword>
<protein>
    <submittedName>
        <fullName evidence="1">Acyl-CoA thioester hydrolase</fullName>
    </submittedName>
</protein>
<dbReference type="AlphaFoldDB" id="A0A238WIU2"/>
<reference evidence="1 2" key="1">
    <citation type="submission" date="2017-06" db="EMBL/GenBank/DDBJ databases">
        <authorList>
            <person name="Kim H.J."/>
            <person name="Triplett B.A."/>
        </authorList>
    </citation>
    <scope>NUCLEOTIDE SEQUENCE [LARGE SCALE GENOMIC DNA]</scope>
    <source>
        <strain evidence="1 2">DSM 25597</strain>
    </source>
</reference>
<accession>A0A238WIU2</accession>
<dbReference type="Gene3D" id="3.10.129.10">
    <property type="entry name" value="Hotdog Thioesterase"/>
    <property type="match status" value="1"/>
</dbReference>
<dbReference type="PANTHER" id="PTHR31793">
    <property type="entry name" value="4-HYDROXYBENZOYL-COA THIOESTERASE FAMILY MEMBER"/>
    <property type="match status" value="1"/>
</dbReference>
<dbReference type="EMBL" id="FZNY01000001">
    <property type="protein sequence ID" value="SNR46475.1"/>
    <property type="molecule type" value="Genomic_DNA"/>
</dbReference>
<dbReference type="InterPro" id="IPR029069">
    <property type="entry name" value="HotDog_dom_sf"/>
</dbReference>
<dbReference type="InterPro" id="IPR050563">
    <property type="entry name" value="4-hydroxybenzoyl-CoA_TE"/>
</dbReference>
<dbReference type="PANTHER" id="PTHR31793:SF24">
    <property type="entry name" value="LONG-CHAIN ACYL-COA THIOESTERASE FADM"/>
    <property type="match status" value="1"/>
</dbReference>
<dbReference type="CDD" id="cd00586">
    <property type="entry name" value="4HBT"/>
    <property type="match status" value="1"/>
</dbReference>
<dbReference type="Pfam" id="PF13279">
    <property type="entry name" value="4HBT_2"/>
    <property type="match status" value="1"/>
</dbReference>
<dbReference type="Proteomes" id="UP000198379">
    <property type="component" value="Unassembled WGS sequence"/>
</dbReference>
<gene>
    <name evidence="1" type="ORF">SAMN06265376_1011124</name>
</gene>
<dbReference type="GO" id="GO:0047617">
    <property type="term" value="F:fatty acyl-CoA hydrolase activity"/>
    <property type="evidence" value="ECO:0007669"/>
    <property type="project" value="TreeGrafter"/>
</dbReference>
<dbReference type="OrthoDB" id="760345at2"/>
<sequence length="162" mass="18640">MYFKEFDIRWSDIDANRHLANSAYVNFMSHTRMGFMIENGLSQKEMVIHNIGPVVFHEQLFFFKEAFQGKPIRVSFELGGSSPDGMFFKFVHNFYDYKGRNIARGTMQGGWIDLTTRKLCGLPEALLPMLENAPKTPDYKVLTKEDMRAHGQAPVHLEESVS</sequence>
<proteinExistence type="predicted"/>
<evidence type="ECO:0000313" key="1">
    <source>
        <dbReference type="EMBL" id="SNR46475.1"/>
    </source>
</evidence>
<keyword evidence="1" id="KW-0378">Hydrolase</keyword>
<dbReference type="RefSeq" id="WP_089370416.1">
    <property type="nucleotide sequence ID" value="NZ_BMEP01000003.1"/>
</dbReference>